<dbReference type="AlphaFoldDB" id="S8CNT0"/>
<dbReference type="Pfam" id="PF14432">
    <property type="entry name" value="DYW_deaminase"/>
    <property type="match status" value="1"/>
</dbReference>
<proteinExistence type="inferred from homology"/>
<protein>
    <recommendedName>
        <fullName evidence="4">DYW domain-containing protein</fullName>
    </recommendedName>
</protein>
<dbReference type="PANTHER" id="PTHR47926:SF495">
    <property type="entry name" value="DYW DOMAIN-CONTAINING PROTEIN"/>
    <property type="match status" value="1"/>
</dbReference>
<reference evidence="5 6" key="1">
    <citation type="journal article" date="2013" name="BMC Genomics">
        <title>The miniature genome of a carnivorous plant Genlisea aurea contains a low number of genes and short non-coding sequences.</title>
        <authorList>
            <person name="Leushkin E.V."/>
            <person name="Sutormin R.A."/>
            <person name="Nabieva E.R."/>
            <person name="Penin A.A."/>
            <person name="Kondrashov A.S."/>
            <person name="Logacheva M.D."/>
        </authorList>
    </citation>
    <scope>NUCLEOTIDE SEQUENCE [LARGE SCALE GENOMIC DNA]</scope>
</reference>
<dbReference type="InterPro" id="IPR002885">
    <property type="entry name" value="PPR_rpt"/>
</dbReference>
<feature type="domain" description="DYW" evidence="4">
    <location>
        <begin position="526"/>
        <end position="618"/>
    </location>
</feature>
<feature type="repeat" description="PPR" evidence="3">
    <location>
        <begin position="36"/>
        <end position="70"/>
    </location>
</feature>
<dbReference type="InterPro" id="IPR011990">
    <property type="entry name" value="TPR-like_helical_dom_sf"/>
</dbReference>
<dbReference type="OrthoDB" id="1854885at2759"/>
<dbReference type="Pfam" id="PF20431">
    <property type="entry name" value="E_motif"/>
    <property type="match status" value="1"/>
</dbReference>
<dbReference type="GO" id="GO:0008270">
    <property type="term" value="F:zinc ion binding"/>
    <property type="evidence" value="ECO:0007669"/>
    <property type="project" value="InterPro"/>
</dbReference>
<dbReference type="NCBIfam" id="TIGR00756">
    <property type="entry name" value="PPR"/>
    <property type="match status" value="3"/>
</dbReference>
<feature type="repeat" description="PPR" evidence="3">
    <location>
        <begin position="140"/>
        <end position="174"/>
    </location>
</feature>
<dbReference type="InterPro" id="IPR046848">
    <property type="entry name" value="E_motif"/>
</dbReference>
<dbReference type="Proteomes" id="UP000015453">
    <property type="component" value="Unassembled WGS sequence"/>
</dbReference>
<gene>
    <name evidence="5" type="ORF">M569_06429</name>
</gene>
<dbReference type="FunFam" id="1.25.40.10:FF:000090">
    <property type="entry name" value="Pentatricopeptide repeat-containing protein, chloroplastic"/>
    <property type="match status" value="1"/>
</dbReference>
<organism evidence="5 6">
    <name type="scientific">Genlisea aurea</name>
    <dbReference type="NCBI Taxonomy" id="192259"/>
    <lineage>
        <taxon>Eukaryota</taxon>
        <taxon>Viridiplantae</taxon>
        <taxon>Streptophyta</taxon>
        <taxon>Embryophyta</taxon>
        <taxon>Tracheophyta</taxon>
        <taxon>Spermatophyta</taxon>
        <taxon>Magnoliopsida</taxon>
        <taxon>eudicotyledons</taxon>
        <taxon>Gunneridae</taxon>
        <taxon>Pentapetalae</taxon>
        <taxon>asterids</taxon>
        <taxon>lamiids</taxon>
        <taxon>Lamiales</taxon>
        <taxon>Lentibulariaceae</taxon>
        <taxon>Genlisea</taxon>
    </lineage>
</organism>
<dbReference type="GO" id="GO:0009451">
    <property type="term" value="P:RNA modification"/>
    <property type="evidence" value="ECO:0007669"/>
    <property type="project" value="InterPro"/>
</dbReference>
<evidence type="ECO:0000313" key="6">
    <source>
        <dbReference type="Proteomes" id="UP000015453"/>
    </source>
</evidence>
<sequence>MTVPNSLILQRIKKCRDLRLPIHGRTLHARCIKSGMAPFANALLDMYGKCGHPKDAAQVFDEMPKSGRDLISWASIFTAYNLANLPSYPVLLFPSFMAENGFLADGFIVATLVKACAVLAALRVGRQVHAHFAVSSFSDDDVVKSSLVDFYSKCGLPDDAARVFDSIARKNVVSSTSLVYGYARMGRKAEALEVFRNTPRRSVYTSTALISGLAQGGHCTDSFEVFNNLRRFSAVSVDDPFILSSLVACSADVASLQMGKQVHRLAIGLGFDRNSFVTNSLIDMYSKCSELSSAEEAFRLMVDKRDVVSWTSLIVGMAQHGLAHRVLSLYDEMISAGLVPNEVTFTGIIYCCSHVGLVDRGLRFFESMVADYGLKPSLRHYTCLVDLYGRSRRLREALGVLEGMPFEPDEAVWCALLSSCCQAGEERLGSEIADRLLESSGGGPKNPSTWIMMSNAYAAAGRWDRVSRVRKVMAGTKMSKQPGYSCVDVGREREVFYAGDVSGHHPMGDEIVRKLEELGGEMRRRGYVPDTRVVLHDMEEDEKERQLSRHSERLAVAYGLIRCVPGSAIRIVKNVRVCNDCHRVMKLISDISGREIVVRDANRFHRFKDGLCSCGDFW</sequence>
<evidence type="ECO:0000256" key="3">
    <source>
        <dbReference type="PROSITE-ProRule" id="PRU00708"/>
    </source>
</evidence>
<dbReference type="Gene3D" id="1.25.40.10">
    <property type="entry name" value="Tetratricopeptide repeat domain"/>
    <property type="match status" value="4"/>
</dbReference>
<feature type="repeat" description="PPR" evidence="3">
    <location>
        <begin position="341"/>
        <end position="376"/>
    </location>
</feature>
<dbReference type="InterPro" id="IPR032867">
    <property type="entry name" value="DYW_dom"/>
</dbReference>
<dbReference type="PANTHER" id="PTHR47926">
    <property type="entry name" value="PENTATRICOPEPTIDE REPEAT-CONTAINING PROTEIN"/>
    <property type="match status" value="1"/>
</dbReference>
<dbReference type="InterPro" id="IPR046960">
    <property type="entry name" value="PPR_At4g14850-like_plant"/>
</dbReference>
<keyword evidence="6" id="KW-1185">Reference proteome</keyword>
<feature type="repeat" description="PPR" evidence="3">
    <location>
        <begin position="306"/>
        <end position="340"/>
    </location>
</feature>
<comment type="caution">
    <text evidence="5">The sequence shown here is derived from an EMBL/GenBank/DDBJ whole genome shotgun (WGS) entry which is preliminary data.</text>
</comment>
<keyword evidence="2" id="KW-0677">Repeat</keyword>
<evidence type="ECO:0000259" key="4">
    <source>
        <dbReference type="Pfam" id="PF14432"/>
    </source>
</evidence>
<dbReference type="Pfam" id="PF01535">
    <property type="entry name" value="PPR"/>
    <property type="match status" value="6"/>
</dbReference>
<comment type="similarity">
    <text evidence="1">Belongs to the PPR family. PCMP-H subfamily.</text>
</comment>
<evidence type="ECO:0000313" key="5">
    <source>
        <dbReference type="EMBL" id="EPS68340.1"/>
    </source>
</evidence>
<evidence type="ECO:0000256" key="2">
    <source>
        <dbReference type="ARBA" id="ARBA00022737"/>
    </source>
</evidence>
<dbReference type="GO" id="GO:0003723">
    <property type="term" value="F:RNA binding"/>
    <property type="evidence" value="ECO:0007669"/>
    <property type="project" value="InterPro"/>
</dbReference>
<dbReference type="EMBL" id="AUSU01002656">
    <property type="protein sequence ID" value="EPS68340.1"/>
    <property type="molecule type" value="Genomic_DNA"/>
</dbReference>
<accession>S8CNT0</accession>
<dbReference type="Pfam" id="PF13041">
    <property type="entry name" value="PPR_2"/>
    <property type="match status" value="1"/>
</dbReference>
<evidence type="ECO:0000256" key="1">
    <source>
        <dbReference type="ARBA" id="ARBA00006643"/>
    </source>
</evidence>
<dbReference type="PROSITE" id="PS51375">
    <property type="entry name" value="PPR"/>
    <property type="match status" value="4"/>
</dbReference>
<name>S8CNT0_9LAMI</name>